<comment type="caution">
    <text evidence="1">The sequence shown here is derived from an EMBL/GenBank/DDBJ whole genome shotgun (WGS) entry which is preliminary data.</text>
</comment>
<sequence>QASFSHVRLSHVLTIVPQNLINIDNELNTRYKGDAKKLSQIKKNVGLQYRYEADQETTASDLGEYGAKILFDEFQIDKNSLDAIIVCTQTPDFFMPPTACYLHGKLNLNEKTLAFDINQSCAGYVYGLYTIYSMIENGSCKKILFICGDTWSK</sequence>
<organism evidence="1 2">
    <name type="scientific">Campylobacter molothri</name>
    <dbReference type="NCBI Taxonomy" id="1032242"/>
    <lineage>
        <taxon>Bacteria</taxon>
        <taxon>Pseudomonadati</taxon>
        <taxon>Campylobacterota</taxon>
        <taxon>Epsilonproteobacteria</taxon>
        <taxon>Campylobacterales</taxon>
        <taxon>Campylobacteraceae</taxon>
        <taxon>Campylobacter</taxon>
    </lineage>
</organism>
<accession>A0ACC5W2W6</accession>
<feature type="non-terminal residue" evidence="1">
    <location>
        <position position="1"/>
    </location>
</feature>
<gene>
    <name evidence="1" type="ORF">H2252_07735</name>
</gene>
<keyword evidence="2" id="KW-1185">Reference proteome</keyword>
<name>A0ACC5W2W6_9BACT</name>
<protein>
    <submittedName>
        <fullName evidence="1">Uncharacterized protein</fullName>
    </submittedName>
</protein>
<evidence type="ECO:0000313" key="2">
    <source>
        <dbReference type="Proteomes" id="UP001319828"/>
    </source>
</evidence>
<reference evidence="1" key="1">
    <citation type="submission" date="2020-07" db="EMBL/GenBank/DDBJ databases">
        <title>Campylobacter molothri sp. nov. isolated from wild birds.</title>
        <authorList>
            <person name="Miller W.G."/>
            <person name="Chapman M.H."/>
            <person name="Yee E."/>
            <person name="Lopes B.S."/>
            <person name="Forbes K.J."/>
        </authorList>
    </citation>
    <scope>NUCLEOTIDE SEQUENCE</scope>
    <source>
        <strain evidence="1">RM9754</strain>
    </source>
</reference>
<feature type="non-terminal residue" evidence="1">
    <location>
        <position position="153"/>
    </location>
</feature>
<dbReference type="EMBL" id="JACHUQ010000050">
    <property type="protein sequence ID" value="MBZ7975257.1"/>
    <property type="molecule type" value="Genomic_DNA"/>
</dbReference>
<dbReference type="Proteomes" id="UP001319828">
    <property type="component" value="Unassembled WGS sequence"/>
</dbReference>
<evidence type="ECO:0000313" key="1">
    <source>
        <dbReference type="EMBL" id="MBZ7975257.1"/>
    </source>
</evidence>
<proteinExistence type="predicted"/>